<reference evidence="2 3" key="2">
    <citation type="journal article" date="2010" name="Nature">
        <title>Comparative genomics reveals mobile pathogenicity chromosomes in Fusarium.</title>
        <authorList>
            <person name="Ma L.J."/>
            <person name="van der Does H.C."/>
            <person name="Borkovich K.A."/>
            <person name="Coleman J.J."/>
            <person name="Daboussi M.J."/>
            <person name="Di Pietro A."/>
            <person name="Dufresne M."/>
            <person name="Freitag M."/>
            <person name="Grabherr M."/>
            <person name="Henrissat B."/>
            <person name="Houterman P.M."/>
            <person name="Kang S."/>
            <person name="Shim W.B."/>
            <person name="Woloshuk C."/>
            <person name="Xie X."/>
            <person name="Xu J.R."/>
            <person name="Antoniw J."/>
            <person name="Baker S.E."/>
            <person name="Bluhm B.H."/>
            <person name="Breakspear A."/>
            <person name="Brown D.W."/>
            <person name="Butchko R.A."/>
            <person name="Chapman S."/>
            <person name="Coulson R."/>
            <person name="Coutinho P.M."/>
            <person name="Danchin E.G."/>
            <person name="Diener A."/>
            <person name="Gale L.R."/>
            <person name="Gardiner D.M."/>
            <person name="Goff S."/>
            <person name="Hammond-Kosack K.E."/>
            <person name="Hilburn K."/>
            <person name="Hua-Van A."/>
            <person name="Jonkers W."/>
            <person name="Kazan K."/>
            <person name="Kodira C.D."/>
            <person name="Koehrsen M."/>
            <person name="Kumar L."/>
            <person name="Lee Y.H."/>
            <person name="Li L."/>
            <person name="Manners J.M."/>
            <person name="Miranda-Saavedra D."/>
            <person name="Mukherjee M."/>
            <person name="Park G."/>
            <person name="Park J."/>
            <person name="Park S.Y."/>
            <person name="Proctor R.H."/>
            <person name="Regev A."/>
            <person name="Ruiz-Roldan M.C."/>
            <person name="Sain D."/>
            <person name="Sakthikumar S."/>
            <person name="Sykes S."/>
            <person name="Schwartz D.C."/>
            <person name="Turgeon B.G."/>
            <person name="Wapinski I."/>
            <person name="Yoder O."/>
            <person name="Young S."/>
            <person name="Zeng Q."/>
            <person name="Zhou S."/>
            <person name="Galagan J."/>
            <person name="Cuomo C.A."/>
            <person name="Kistler H.C."/>
            <person name="Rep M."/>
        </authorList>
    </citation>
    <scope>GENOME REANNOTATION</scope>
    <source>
        <strain evidence="3">ATCC MYA-4620 / CBS 123657 / FGSC 9075 / NRRL 31084 / PH-1</strain>
        <strain evidence="2">PH-1 / ATCC MYA-4620 / FGSC 9075 / NRRL 31084</strain>
    </source>
</reference>
<evidence type="ECO:0000313" key="2">
    <source>
        <dbReference type="EnsemblFungi" id="CEF74897"/>
    </source>
</evidence>
<dbReference type="EnsemblFungi" id="CEF74897">
    <property type="protein sequence ID" value="CEF74897"/>
    <property type="gene ID" value="FGRRES_12159"/>
</dbReference>
<name>I1S5N8_GIBZE</name>
<dbReference type="HOGENOM" id="CLU_1627183_0_0_1"/>
<proteinExistence type="predicted"/>
<reference evidence="2" key="5">
    <citation type="submission" date="2017-01" db="UniProtKB">
        <authorList>
            <consortium name="EnsemblFungi"/>
        </authorList>
    </citation>
    <scope>IDENTIFICATION</scope>
    <source>
        <strain evidence="2">PH-1 / ATCC MYA-4620 / FGSC 9075 / NRRL 31084</strain>
    </source>
</reference>
<dbReference type="AlphaFoldDB" id="I1S5N8"/>
<gene>
    <name evidence="1" type="ORF">FGRAMPH1_01T06185</name>
</gene>
<sequence length="163" mass="18289">MSPLIVSSSDEDPELPLKDLRFGPLTRGSPRSVEDLNYRASHLIQTVILRMADRNVSEAVDTVRRAVFSVDASIEQGPRNTGFLVTCQFDQVCGIYLSNSNLRHLLGAAPARNPQPEPVHAPLSAHEDCRECWDKDIDIRRYRSFVQEKYPACCGGYLDCFCC</sequence>
<reference evidence="1 3" key="4">
    <citation type="journal article" date="2015" name="BMC Genomics">
        <title>The completed genome sequence of the pathogenic ascomycete fungus Fusarium graminearum.</title>
        <authorList>
            <person name="King R."/>
            <person name="Urban M."/>
            <person name="Hammond-Kosack M.C."/>
            <person name="Hassani-Pak K."/>
            <person name="Hammond-Kosack K.E."/>
        </authorList>
    </citation>
    <scope>NUCLEOTIDE SEQUENCE [LARGE SCALE GENOMIC DNA]</scope>
    <source>
        <strain evidence="3">ATCC MYA-4620 / CBS 123657 / FGSC 9075 / NRRL 31084 / PH-1</strain>
        <strain evidence="1">PH-1</strain>
    </source>
</reference>
<dbReference type="EMBL" id="HG970332">
    <property type="protein sequence ID" value="CEF74897.1"/>
    <property type="molecule type" value="Genomic_DNA"/>
</dbReference>
<dbReference type="VEuPathDB" id="FungiDB:FGRAMPH1_01G06185"/>
<reference evidence="2 3" key="1">
    <citation type="journal article" date="2007" name="Science">
        <title>The Fusarium graminearum genome reveals a link between localized polymorphism and pathogen specialization.</title>
        <authorList>
            <person name="Cuomo C.A."/>
            <person name="Gueldener U."/>
            <person name="Xu J.-R."/>
            <person name="Trail F."/>
            <person name="Turgeon B.G."/>
            <person name="Di Pietro A."/>
            <person name="Walton J.D."/>
            <person name="Ma L.-J."/>
            <person name="Baker S.E."/>
            <person name="Rep M."/>
            <person name="Adam G."/>
            <person name="Antoniw J."/>
            <person name="Baldwin T."/>
            <person name="Calvo S.E."/>
            <person name="Chang Y.-L."/>
            <person name="DeCaprio D."/>
            <person name="Gale L.R."/>
            <person name="Gnerre S."/>
            <person name="Goswami R.S."/>
            <person name="Hammond-Kosack K."/>
            <person name="Harris L.J."/>
            <person name="Hilburn K."/>
            <person name="Kennell J.C."/>
            <person name="Kroken S."/>
            <person name="Magnuson J.K."/>
            <person name="Mannhaupt G."/>
            <person name="Mauceli E.W."/>
            <person name="Mewes H.-W."/>
            <person name="Mitterbauer R."/>
            <person name="Muehlbauer G."/>
            <person name="Muensterkoetter M."/>
            <person name="Nelson D."/>
            <person name="O'Donnell K."/>
            <person name="Ouellet T."/>
            <person name="Qi W."/>
            <person name="Quesneville H."/>
            <person name="Roncero M.I.G."/>
            <person name="Seong K.-Y."/>
            <person name="Tetko I.V."/>
            <person name="Urban M."/>
            <person name="Waalwijk C."/>
            <person name="Ward T.J."/>
            <person name="Yao J."/>
            <person name="Birren B.W."/>
            <person name="Kistler H.C."/>
        </authorList>
    </citation>
    <scope>NUCLEOTIDE SEQUENCE [LARGE SCALE GENOMIC DNA]</scope>
    <source>
        <strain evidence="3">ATCC MYA-4620 / CBS 123657 / FGSC 9075 / NRRL 31084 / PH-1</strain>
        <strain evidence="2">PH-1 / ATCC MYA-4620 / FGSC 9075 / NRRL 31084</strain>
    </source>
</reference>
<dbReference type="RefSeq" id="XP_011318520.1">
    <property type="nucleotide sequence ID" value="XM_011320218.1"/>
</dbReference>
<keyword evidence="3" id="KW-1185">Reference proteome</keyword>
<dbReference type="Proteomes" id="UP000070720">
    <property type="component" value="Chromosome 1"/>
</dbReference>
<dbReference type="InParanoid" id="I1S5N8"/>
<organism evidence="1 3">
    <name type="scientific">Gibberella zeae (strain ATCC MYA-4620 / CBS 123657 / FGSC 9075 / NRRL 31084 / PH-1)</name>
    <name type="common">Wheat head blight fungus</name>
    <name type="synonym">Fusarium graminearum</name>
    <dbReference type="NCBI Taxonomy" id="229533"/>
    <lineage>
        <taxon>Eukaryota</taxon>
        <taxon>Fungi</taxon>
        <taxon>Dikarya</taxon>
        <taxon>Ascomycota</taxon>
        <taxon>Pezizomycotina</taxon>
        <taxon>Sordariomycetes</taxon>
        <taxon>Hypocreomycetidae</taxon>
        <taxon>Hypocreales</taxon>
        <taxon>Nectriaceae</taxon>
        <taxon>Fusarium</taxon>
    </lineage>
</organism>
<evidence type="ECO:0000313" key="1">
    <source>
        <dbReference type="EMBL" id="CEF74897.1"/>
    </source>
</evidence>
<accession>I1S5N8</accession>
<dbReference type="OrthoDB" id="10332288at2759"/>
<dbReference type="KEGG" id="fgr:FGSG_12159"/>
<evidence type="ECO:0000313" key="3">
    <source>
        <dbReference type="Proteomes" id="UP000070720"/>
    </source>
</evidence>
<reference key="3">
    <citation type="submission" date="2014-02" db="EMBL/GenBank/DDBJ databases">
        <title>A revised Fusarium graminearum genomic reference sequence using whole shotgun re-sequencing.</title>
        <authorList>
            <person name="King R."/>
            <person name="Urban M."/>
            <person name="Hassani-Pak K."/>
            <person name="Hammond-Kosack K."/>
        </authorList>
    </citation>
    <scope>NUCLEOTIDE SEQUENCE</scope>
    <source>
        <strain>PH-1</strain>
    </source>
</reference>
<protein>
    <submittedName>
        <fullName evidence="1">Chromosome 1, complete genome</fullName>
    </submittedName>
</protein>